<evidence type="ECO:0000259" key="8">
    <source>
        <dbReference type="Pfam" id="PF06422"/>
    </source>
</evidence>
<comment type="subcellular location">
    <subcellularLocation>
        <location evidence="1">Membrane</location>
        <topology evidence="1">Multi-pass membrane protein</topology>
    </subcellularLocation>
</comment>
<dbReference type="InterPro" id="IPR013525">
    <property type="entry name" value="ABC2_TM"/>
</dbReference>
<evidence type="ECO:0000256" key="2">
    <source>
        <dbReference type="ARBA" id="ARBA00022448"/>
    </source>
</evidence>
<evidence type="ECO:0008006" key="11">
    <source>
        <dbReference type="Google" id="ProtNLM"/>
    </source>
</evidence>
<feature type="transmembrane region" description="Helical" evidence="6">
    <location>
        <begin position="122"/>
        <end position="140"/>
    </location>
</feature>
<dbReference type="GO" id="GO:0005524">
    <property type="term" value="F:ATP binding"/>
    <property type="evidence" value="ECO:0007669"/>
    <property type="project" value="InterPro"/>
</dbReference>
<dbReference type="PANTHER" id="PTHR19241">
    <property type="entry name" value="ATP-BINDING CASSETTE TRANSPORTER"/>
    <property type="match status" value="1"/>
</dbReference>
<dbReference type="EMBL" id="MQTW01003442">
    <property type="protein sequence ID" value="RYC76836.1"/>
    <property type="molecule type" value="Genomic_DNA"/>
</dbReference>
<name>A0A4V1RX46_FUSOX</name>
<evidence type="ECO:0000256" key="6">
    <source>
        <dbReference type="SAM" id="Phobius"/>
    </source>
</evidence>
<evidence type="ECO:0000256" key="1">
    <source>
        <dbReference type="ARBA" id="ARBA00004141"/>
    </source>
</evidence>
<feature type="domain" description="CDR ABC transporter" evidence="8">
    <location>
        <begin position="157"/>
        <end position="228"/>
    </location>
</feature>
<gene>
    <name evidence="9" type="ORF">BFJ63_vAg20289</name>
</gene>
<protein>
    <recommendedName>
        <fullName evidence="11">ABC-2 type transporter domain-containing protein</fullName>
    </recommendedName>
</protein>
<evidence type="ECO:0000256" key="4">
    <source>
        <dbReference type="ARBA" id="ARBA00022989"/>
    </source>
</evidence>
<feature type="non-terminal residue" evidence="9">
    <location>
        <position position="229"/>
    </location>
</feature>
<reference evidence="9 10" key="1">
    <citation type="submission" date="2016-12" db="EMBL/GenBank/DDBJ databases">
        <title>Draft genome sequence of Fusarium oxysporum causing rot on Narcissus.</title>
        <authorList>
            <person name="Armitage A.D."/>
            <person name="Taylor A."/>
            <person name="Clarkson J.P."/>
            <person name="Harrison R.J."/>
            <person name="Jackson A.C."/>
        </authorList>
    </citation>
    <scope>NUCLEOTIDE SEQUENCE [LARGE SCALE GENOMIC DNA]</scope>
    <source>
        <strain evidence="9 10">N139</strain>
    </source>
</reference>
<comment type="caution">
    <text evidence="9">The sequence shown here is derived from an EMBL/GenBank/DDBJ whole genome shotgun (WGS) entry which is preliminary data.</text>
</comment>
<keyword evidence="5 6" id="KW-0472">Membrane</keyword>
<proteinExistence type="predicted"/>
<evidence type="ECO:0000256" key="5">
    <source>
        <dbReference type="ARBA" id="ARBA00023136"/>
    </source>
</evidence>
<accession>A0A4V1RX46</accession>
<evidence type="ECO:0000313" key="9">
    <source>
        <dbReference type="EMBL" id="RYC76836.1"/>
    </source>
</evidence>
<dbReference type="GO" id="GO:0140359">
    <property type="term" value="F:ABC-type transporter activity"/>
    <property type="evidence" value="ECO:0007669"/>
    <property type="project" value="InterPro"/>
</dbReference>
<keyword evidence="4 6" id="KW-1133">Transmembrane helix</keyword>
<dbReference type="GO" id="GO:0016020">
    <property type="term" value="C:membrane"/>
    <property type="evidence" value="ECO:0007669"/>
    <property type="project" value="UniProtKB-SubCell"/>
</dbReference>
<dbReference type="Proteomes" id="UP000290540">
    <property type="component" value="Unassembled WGS sequence"/>
</dbReference>
<feature type="transmembrane region" description="Helical" evidence="6">
    <location>
        <begin position="20"/>
        <end position="42"/>
    </location>
</feature>
<dbReference type="Pfam" id="PF06422">
    <property type="entry name" value="PDR_CDR"/>
    <property type="match status" value="1"/>
</dbReference>
<feature type="transmembrane region" description="Helical" evidence="6">
    <location>
        <begin position="200"/>
        <end position="221"/>
    </location>
</feature>
<feature type="transmembrane region" description="Helical" evidence="6">
    <location>
        <begin position="49"/>
        <end position="82"/>
    </location>
</feature>
<keyword evidence="2" id="KW-0813">Transport</keyword>
<evidence type="ECO:0000256" key="3">
    <source>
        <dbReference type="ARBA" id="ARBA00022692"/>
    </source>
</evidence>
<dbReference type="AlphaFoldDB" id="A0A4V1RX46"/>
<feature type="domain" description="ABC-2 type transporter transmembrane" evidence="7">
    <location>
        <begin position="4"/>
        <end position="144"/>
    </location>
</feature>
<feature type="transmembrane region" description="Helical" evidence="6">
    <location>
        <begin position="94"/>
        <end position="115"/>
    </location>
</feature>
<evidence type="ECO:0000259" key="7">
    <source>
        <dbReference type="Pfam" id="PF01061"/>
    </source>
</evidence>
<dbReference type="Pfam" id="PF01061">
    <property type="entry name" value="ABC2_membrane"/>
    <property type="match status" value="1"/>
</dbReference>
<dbReference type="InterPro" id="IPR010929">
    <property type="entry name" value="PDR_CDR_ABC"/>
</dbReference>
<sequence>MSEVTDSFTGRPVLLKHKSFAFYHPAAFCIAQVTADIPVILFQVSVFSLILYFMVGLTSTAGAFFTFWALILAMTFCTTALFRAVGATFTTFDGASKVSGFLISATIIYSGYLIPKPQMHPWFVWIFWINPLAYGFDALLSNEFHNKLIPCVGPNLVPSGPGFTDSDPQACAGVGGARPGQPYVNGDDYLASLSYSHSHIWRNFGIIWAWWILLVVITVIATSKWHSSS</sequence>
<keyword evidence="3 6" id="KW-0812">Transmembrane</keyword>
<organism evidence="9 10">
    <name type="scientific">Fusarium oxysporum f. sp. narcissi</name>
    <dbReference type="NCBI Taxonomy" id="451672"/>
    <lineage>
        <taxon>Eukaryota</taxon>
        <taxon>Fungi</taxon>
        <taxon>Dikarya</taxon>
        <taxon>Ascomycota</taxon>
        <taxon>Pezizomycotina</taxon>
        <taxon>Sordariomycetes</taxon>
        <taxon>Hypocreomycetidae</taxon>
        <taxon>Hypocreales</taxon>
        <taxon>Nectriaceae</taxon>
        <taxon>Fusarium</taxon>
        <taxon>Fusarium oxysporum species complex</taxon>
    </lineage>
</organism>
<evidence type="ECO:0000313" key="10">
    <source>
        <dbReference type="Proteomes" id="UP000290540"/>
    </source>
</evidence>